<feature type="signal peptide" evidence="2">
    <location>
        <begin position="1"/>
        <end position="35"/>
    </location>
</feature>
<evidence type="ECO:0000256" key="2">
    <source>
        <dbReference type="SAM" id="SignalP"/>
    </source>
</evidence>
<keyword evidence="4" id="KW-1185">Reference proteome</keyword>
<dbReference type="OrthoDB" id="7361343at2"/>
<comment type="caution">
    <text evidence="3">The sequence shown here is derived from an EMBL/GenBank/DDBJ whole genome shotgun (WGS) entry which is preliminary data.</text>
</comment>
<reference evidence="3 4" key="1">
    <citation type="submission" date="2019-10" db="EMBL/GenBank/DDBJ databases">
        <title>Draft whole-genome sequence of the purple nonsulfur photosynthetic bacterium Roseospira navarrensis DSM 15114.</title>
        <authorList>
            <person name="Kyndt J.A."/>
            <person name="Meyer T.E."/>
        </authorList>
    </citation>
    <scope>NUCLEOTIDE SEQUENCE [LARGE SCALE GENOMIC DNA]</scope>
    <source>
        <strain evidence="3 4">DSM 15114</strain>
    </source>
</reference>
<name>A0A7X1ZHD8_9PROT</name>
<dbReference type="AlphaFoldDB" id="A0A7X1ZHD8"/>
<dbReference type="RefSeq" id="WP_153347233.1">
    <property type="nucleotide sequence ID" value="NZ_WIVE01000154.1"/>
</dbReference>
<protein>
    <submittedName>
        <fullName evidence="3">Uncharacterized protein</fullName>
    </submittedName>
</protein>
<gene>
    <name evidence="3" type="ORF">GHC57_19050</name>
</gene>
<keyword evidence="2" id="KW-0732">Signal</keyword>
<feature type="region of interest" description="Disordered" evidence="1">
    <location>
        <begin position="155"/>
        <end position="176"/>
    </location>
</feature>
<sequence length="176" mass="18877">MSRLGADSFRSARRALVAAGLAVAGFAGVAAPATAAGEVRITLRCEQAGDPADLRTCLAQSWLEVGRAGTIIRYQPEDLTALGDPSGGDLVLHVPKDFRVNAQNTGEDTRLSLSITAPSGRTVYDASAERYEWVQFTHCGPAVEADCRSYNYSEKGYGSDQRIRPRYAPLPDTPSE</sequence>
<dbReference type="EMBL" id="WIVE01000154">
    <property type="protein sequence ID" value="MQX38608.1"/>
    <property type="molecule type" value="Genomic_DNA"/>
</dbReference>
<accession>A0A7X1ZHD8</accession>
<dbReference type="Proteomes" id="UP000434582">
    <property type="component" value="Unassembled WGS sequence"/>
</dbReference>
<feature type="chain" id="PRO_5031507413" evidence="2">
    <location>
        <begin position="36"/>
        <end position="176"/>
    </location>
</feature>
<organism evidence="3 4">
    <name type="scientific">Roseospira navarrensis</name>
    <dbReference type="NCBI Taxonomy" id="140058"/>
    <lineage>
        <taxon>Bacteria</taxon>
        <taxon>Pseudomonadati</taxon>
        <taxon>Pseudomonadota</taxon>
        <taxon>Alphaproteobacteria</taxon>
        <taxon>Rhodospirillales</taxon>
        <taxon>Rhodospirillaceae</taxon>
        <taxon>Roseospira</taxon>
    </lineage>
</organism>
<evidence type="ECO:0000313" key="4">
    <source>
        <dbReference type="Proteomes" id="UP000434582"/>
    </source>
</evidence>
<proteinExistence type="predicted"/>
<evidence type="ECO:0000256" key="1">
    <source>
        <dbReference type="SAM" id="MobiDB-lite"/>
    </source>
</evidence>
<evidence type="ECO:0000313" key="3">
    <source>
        <dbReference type="EMBL" id="MQX38608.1"/>
    </source>
</evidence>